<comment type="subcellular location">
    <subcellularLocation>
        <location evidence="1">Membrane</location>
    </subcellularLocation>
</comment>
<evidence type="ECO:0000313" key="5">
    <source>
        <dbReference type="Proteomes" id="UP001562065"/>
    </source>
</evidence>
<dbReference type="PANTHER" id="PTHR35603">
    <property type="match status" value="1"/>
</dbReference>
<accession>A0ABV4AGF9</accession>
<dbReference type="EMBL" id="JBGCUO010000001">
    <property type="protein sequence ID" value="MEY1661512.1"/>
    <property type="molecule type" value="Genomic_DNA"/>
</dbReference>
<dbReference type="NCBIfam" id="NF008437">
    <property type="entry name" value="PRK11280.1"/>
    <property type="match status" value="1"/>
</dbReference>
<evidence type="ECO:0000256" key="2">
    <source>
        <dbReference type="ARBA" id="ARBA00023136"/>
    </source>
</evidence>
<proteinExistence type="predicted"/>
<keyword evidence="2" id="KW-0472">Membrane</keyword>
<dbReference type="InterPro" id="IPR051407">
    <property type="entry name" value="Bact_OM_lipoprot/Surf_antigen"/>
</dbReference>
<sequence>MHASRFVTSALLVAMAGAGGWALAHWSAAIQPPPLSAVSAPAESATDTPAATIAHAPAPSAPAIAARPSTPAISSPSAPALPRYATVTRVTPVERSEWVPEQVCEWVAPAPRDPNRITGSVLGAAVGGVVGHQFGGGRGKDVATVAGAIAGGMAGRALQQQRQANQSAVQQCHTTQREQKVVDHYLVQWEWAGRRGSLTMDRDPGAQLPVRHGKVVAG</sequence>
<dbReference type="RefSeq" id="WP_369454765.1">
    <property type="nucleotide sequence ID" value="NZ_JBGCUO010000001.1"/>
</dbReference>
<dbReference type="Proteomes" id="UP001562065">
    <property type="component" value="Unassembled WGS sequence"/>
</dbReference>
<evidence type="ECO:0000259" key="3">
    <source>
        <dbReference type="Pfam" id="PF05433"/>
    </source>
</evidence>
<gene>
    <name evidence="4" type="ORF">AB5I84_05035</name>
</gene>
<name>A0ABV4AGF9_9GAMM</name>
<evidence type="ECO:0000256" key="1">
    <source>
        <dbReference type="ARBA" id="ARBA00004370"/>
    </source>
</evidence>
<organism evidence="4 5">
    <name type="scientific">Isoalcanivorax beigongshangi</name>
    <dbReference type="NCBI Taxonomy" id="3238810"/>
    <lineage>
        <taxon>Bacteria</taxon>
        <taxon>Pseudomonadati</taxon>
        <taxon>Pseudomonadota</taxon>
        <taxon>Gammaproteobacteria</taxon>
        <taxon>Oceanospirillales</taxon>
        <taxon>Alcanivoracaceae</taxon>
        <taxon>Isoalcanivorax</taxon>
    </lineage>
</organism>
<evidence type="ECO:0000313" key="4">
    <source>
        <dbReference type="EMBL" id="MEY1661512.1"/>
    </source>
</evidence>
<comment type="caution">
    <text evidence="4">The sequence shown here is derived from an EMBL/GenBank/DDBJ whole genome shotgun (WGS) entry which is preliminary data.</text>
</comment>
<dbReference type="InterPro" id="IPR008816">
    <property type="entry name" value="Gly_zipper_2TM_dom"/>
</dbReference>
<protein>
    <submittedName>
        <fullName evidence="4">Glycine zipper 2TM domain-containing protein</fullName>
    </submittedName>
</protein>
<dbReference type="PANTHER" id="PTHR35603:SF2">
    <property type="entry name" value="OUTER MEMBRANE LIPOPROTEIN"/>
    <property type="match status" value="1"/>
</dbReference>
<dbReference type="Pfam" id="PF05433">
    <property type="entry name" value="Rick_17kDa_Anti"/>
    <property type="match status" value="1"/>
</dbReference>
<keyword evidence="5" id="KW-1185">Reference proteome</keyword>
<reference evidence="4 5" key="1">
    <citation type="submission" date="2024-07" db="EMBL/GenBank/DDBJ databases">
        <authorList>
            <person name="Ren Q."/>
        </authorList>
    </citation>
    <scope>NUCLEOTIDE SEQUENCE [LARGE SCALE GENOMIC DNA]</scope>
    <source>
        <strain evidence="4 5">REN37</strain>
    </source>
</reference>
<feature type="domain" description="Glycine zipper 2TM" evidence="3">
    <location>
        <begin position="119"/>
        <end position="158"/>
    </location>
</feature>